<evidence type="ECO:0000256" key="2">
    <source>
        <dbReference type="ARBA" id="ARBA00022679"/>
    </source>
</evidence>
<sequence>MKIVKVGYVIVPNKQKTLNTEKLNKTVFGEYEFLMILIDPIIPLKEQEKVDILIHKAHDYFIEELKITEQSKLLAAMESFGSDAQNCQIPMIDSWMTISSMLDRVKIANILHQCQFQLNGIKVQSPQTVFIESGMSDPEFLDLMEQNNLKFPIMTKPSGGYLPKFRYDMSLHFSHNVKGFDKITDQFSQYIPCAIQQFHNHGGVLYKLYIIGEEWQVCSRPSIINLDRNNHEPIFFKSCTVSRKSGKCSISSKVGASHIPTSQACGLDREVLCKLISSLRNQMDFNLAGIDIIVDLTSSTYYVVDVNYFPGYKDVPDINSKFIKLLHQYAKKLNL</sequence>
<evidence type="ECO:0000256" key="10">
    <source>
        <dbReference type="PIRSR" id="PIRSR038186-2"/>
    </source>
</evidence>
<dbReference type="GO" id="GO:0052726">
    <property type="term" value="F:inositol-1,3,4-trisphosphate 5-kinase activity"/>
    <property type="evidence" value="ECO:0007669"/>
    <property type="project" value="InterPro"/>
</dbReference>
<feature type="binding site" evidence="9">
    <location>
        <position position="311"/>
    </location>
    <ligand>
        <name>1D-myo-inositol 1,3,4-trisphosphate</name>
        <dbReference type="ChEBI" id="CHEBI:58414"/>
    </ligand>
</feature>
<evidence type="ECO:0000256" key="5">
    <source>
        <dbReference type="ARBA" id="ARBA00022777"/>
    </source>
</evidence>
<feature type="binding site" evidence="10">
    <location>
        <position position="305"/>
    </location>
    <ligand>
        <name>Mg(2+)</name>
        <dbReference type="ChEBI" id="CHEBI:18420"/>
        <label>1</label>
    </ligand>
</feature>
<evidence type="ECO:0000256" key="8">
    <source>
        <dbReference type="PIRNR" id="PIRNR038186"/>
    </source>
</evidence>
<keyword evidence="6 8" id="KW-0067">ATP-binding</keyword>
<feature type="binding site" evidence="9">
    <location>
        <position position="56"/>
    </location>
    <ligand>
        <name>1D-myo-inositol 1,3,4-trisphosphate</name>
        <dbReference type="ChEBI" id="CHEBI:58414"/>
    </ligand>
</feature>
<feature type="domain" description="Inositol-tetrakisphosphate 1-kinase N-terminal" evidence="12">
    <location>
        <begin position="6"/>
        <end position="63"/>
    </location>
</feature>
<protein>
    <recommendedName>
        <fullName evidence="8">Inositol-tetrakisphosphate 1-kinase</fullName>
        <ecNumber evidence="8">2.7.1.134</ecNumber>
    </recommendedName>
</protein>
<keyword evidence="7 8" id="KW-0460">Magnesium</keyword>
<comment type="subunit">
    <text evidence="8">Monomer.</text>
</comment>
<dbReference type="GO" id="GO:0032957">
    <property type="term" value="P:inositol trisphosphate metabolic process"/>
    <property type="evidence" value="ECO:0007669"/>
    <property type="project" value="InterPro"/>
</dbReference>
<comment type="similarity">
    <text evidence="1 8">Belongs to the ITPK1 family.</text>
</comment>
<proteinExistence type="inferred from homology"/>
<dbReference type="AlphaFoldDB" id="A0A6B2G615"/>
<evidence type="ECO:0000256" key="4">
    <source>
        <dbReference type="ARBA" id="ARBA00022741"/>
    </source>
</evidence>
<dbReference type="EMBL" id="GHBR01000652">
    <property type="protein sequence ID" value="NDJ96163.1"/>
    <property type="molecule type" value="Transcribed_RNA"/>
</dbReference>
<comment type="cofactor">
    <cofactor evidence="8 10">
        <name>Mg(2+)</name>
        <dbReference type="ChEBI" id="CHEBI:18420"/>
    </cofactor>
    <text evidence="8 10">Binds 2 magnesium ions per subunit.</text>
</comment>
<feature type="binding site" evidence="9">
    <location>
        <position position="14"/>
    </location>
    <ligand>
        <name>1D-myo-inositol 1,3,4-trisphosphate</name>
        <dbReference type="ChEBI" id="CHEBI:58414"/>
    </ligand>
</feature>
<dbReference type="GO" id="GO:0047325">
    <property type="term" value="F:inositol-3,4,5,6-tetrakisphosphate 1-kinase activity"/>
    <property type="evidence" value="ECO:0007669"/>
    <property type="project" value="UniProtKB-EC"/>
</dbReference>
<dbReference type="PIRSF" id="PIRSF038186">
    <property type="entry name" value="ITPK"/>
    <property type="match status" value="1"/>
</dbReference>
<feature type="binding site" evidence="10">
    <location>
        <position position="305"/>
    </location>
    <ligand>
        <name>Mg(2+)</name>
        <dbReference type="ChEBI" id="CHEBI:18420"/>
        <label>2</label>
    </ligand>
</feature>
<feature type="binding site" evidence="9">
    <location>
        <begin position="196"/>
        <end position="207"/>
    </location>
    <ligand>
        <name>ATP</name>
        <dbReference type="ChEBI" id="CHEBI:30616"/>
    </ligand>
</feature>
<dbReference type="PANTHER" id="PTHR14217">
    <property type="entry name" value="INOSITOL-TETRAKISPHOSPHATE 1-KINASE"/>
    <property type="match status" value="1"/>
</dbReference>
<keyword evidence="2 8" id="KW-0808">Transferase</keyword>
<dbReference type="SUPFAM" id="SSF56059">
    <property type="entry name" value="Glutathione synthetase ATP-binding domain-like"/>
    <property type="match status" value="1"/>
</dbReference>
<dbReference type="GO" id="GO:0005737">
    <property type="term" value="C:cytoplasm"/>
    <property type="evidence" value="ECO:0007669"/>
    <property type="project" value="TreeGrafter"/>
</dbReference>
<keyword evidence="5 8" id="KW-0418">Kinase</keyword>
<feature type="binding site" evidence="9">
    <location>
        <position position="222"/>
    </location>
    <ligand>
        <name>ATP</name>
        <dbReference type="ChEBI" id="CHEBI:30616"/>
    </ligand>
</feature>
<dbReference type="GO" id="GO:0052725">
    <property type="term" value="F:inositol-1,3,4-trisphosphate 6-kinase activity"/>
    <property type="evidence" value="ECO:0007669"/>
    <property type="project" value="InterPro"/>
</dbReference>
<dbReference type="InterPro" id="IPR041429">
    <property type="entry name" value="ITPK1_N"/>
</dbReference>
<feature type="domain" description="Inositol 1,3,4-trisphosphate 5/6-kinase ATP-grasp" evidence="11">
    <location>
        <begin position="123"/>
        <end position="326"/>
    </location>
</feature>
<feature type="binding site" evidence="9">
    <location>
        <position position="156"/>
    </location>
    <ligand>
        <name>ATP</name>
        <dbReference type="ChEBI" id="CHEBI:30616"/>
    </ligand>
</feature>
<dbReference type="EC" id="2.7.1.134" evidence="8"/>
<accession>A0A6B2G615</accession>
<evidence type="ECO:0000313" key="13">
    <source>
        <dbReference type="EMBL" id="NDJ96163.1"/>
    </source>
</evidence>
<keyword evidence="4 8" id="KW-0547">Nucleotide-binding</keyword>
<name>A0A6B2G615_MYXSQ</name>
<comment type="function">
    <text evidence="8">Kinase that can phosphorylate various inositol polyphosphate such as Ins(3,4,5,6)P4 or Ins(1,3,4)P3.</text>
</comment>
<dbReference type="Pfam" id="PF05770">
    <property type="entry name" value="Ins134_P3_kin"/>
    <property type="match status" value="1"/>
</dbReference>
<feature type="binding site" evidence="10">
    <location>
        <position position="307"/>
    </location>
    <ligand>
        <name>Mg(2+)</name>
        <dbReference type="ChEBI" id="CHEBI:18420"/>
        <label>2</label>
    </ligand>
</feature>
<evidence type="ECO:0000259" key="12">
    <source>
        <dbReference type="Pfam" id="PF17927"/>
    </source>
</evidence>
<feature type="binding site" evidence="10">
    <location>
        <position position="291"/>
    </location>
    <ligand>
        <name>Mg(2+)</name>
        <dbReference type="ChEBI" id="CHEBI:18420"/>
        <label>1</label>
    </ligand>
</feature>
<dbReference type="PANTHER" id="PTHR14217:SF1">
    <property type="entry name" value="INOSITOL-TETRAKISPHOSPHATE 1-KINASE"/>
    <property type="match status" value="1"/>
</dbReference>
<dbReference type="GO" id="GO:0000287">
    <property type="term" value="F:magnesium ion binding"/>
    <property type="evidence" value="ECO:0007669"/>
    <property type="project" value="InterPro"/>
</dbReference>
<evidence type="ECO:0000256" key="1">
    <source>
        <dbReference type="ARBA" id="ARBA00009601"/>
    </source>
</evidence>
<evidence type="ECO:0000256" key="7">
    <source>
        <dbReference type="ARBA" id="ARBA00022842"/>
    </source>
</evidence>
<dbReference type="Pfam" id="PF17927">
    <property type="entry name" value="Ins134_P3_kin_N"/>
    <property type="match status" value="1"/>
</dbReference>
<feature type="binding site" evidence="9">
    <location>
        <position position="307"/>
    </location>
    <ligand>
        <name>1D-myo-inositol 1,3,4-trisphosphate</name>
        <dbReference type="ChEBI" id="CHEBI:58414"/>
    </ligand>
</feature>
<dbReference type="GO" id="GO:0005524">
    <property type="term" value="F:ATP binding"/>
    <property type="evidence" value="ECO:0007669"/>
    <property type="project" value="UniProtKB-KW"/>
</dbReference>
<evidence type="ECO:0000259" key="11">
    <source>
        <dbReference type="Pfam" id="PF05770"/>
    </source>
</evidence>
<keyword evidence="3 8" id="KW-0479">Metal-binding</keyword>
<reference evidence="13" key="1">
    <citation type="submission" date="2018-11" db="EMBL/GenBank/DDBJ databases">
        <title>Myxobolus squamalis genome and transcriptome.</title>
        <authorList>
            <person name="Yahalomi D."/>
            <person name="Atkinson S.D."/>
            <person name="Neuhof M."/>
            <person name="Chang E.S."/>
            <person name="Philippe H."/>
            <person name="Cartwright P."/>
            <person name="Bartholomew J.L."/>
            <person name="Huchon D."/>
        </authorList>
    </citation>
    <scope>NUCLEOTIDE SEQUENCE</scope>
    <source>
        <strain evidence="13">71B08</strain>
        <tissue evidence="13">Whole</tissue>
    </source>
</reference>
<feature type="binding site" evidence="9">
    <location>
        <position position="104"/>
    </location>
    <ligand>
        <name>ATP</name>
        <dbReference type="ChEBI" id="CHEBI:30616"/>
    </ligand>
</feature>
<evidence type="ECO:0000256" key="6">
    <source>
        <dbReference type="ARBA" id="ARBA00022840"/>
    </source>
</evidence>
<dbReference type="InterPro" id="IPR008656">
    <property type="entry name" value="Inositol_tetrakis-P_1-kinase"/>
</dbReference>
<evidence type="ECO:0000256" key="3">
    <source>
        <dbReference type="ARBA" id="ARBA00022723"/>
    </source>
</evidence>
<organism evidence="13">
    <name type="scientific">Myxobolus squamalis</name>
    <name type="common">Myxosporean</name>
    <dbReference type="NCBI Taxonomy" id="59785"/>
    <lineage>
        <taxon>Eukaryota</taxon>
        <taxon>Metazoa</taxon>
        <taxon>Cnidaria</taxon>
        <taxon>Myxozoa</taxon>
        <taxon>Myxosporea</taxon>
        <taxon>Bivalvulida</taxon>
        <taxon>Platysporina</taxon>
        <taxon>Myxobolidae</taxon>
        <taxon>Myxobolus</taxon>
    </lineage>
</organism>
<evidence type="ECO:0000256" key="9">
    <source>
        <dbReference type="PIRSR" id="PIRSR038186-1"/>
    </source>
</evidence>
<comment type="catalytic activity">
    <reaction evidence="8">
        <text>1D-myo-inositol 3,4,5,6-tetrakisphosphate + ATP = 1D-myo-inositol 1,3,4,5,6-pentakisphosphate + ADP + H(+)</text>
        <dbReference type="Rhea" id="RHEA:12452"/>
        <dbReference type="ChEBI" id="CHEBI:15378"/>
        <dbReference type="ChEBI" id="CHEBI:30616"/>
        <dbReference type="ChEBI" id="CHEBI:57539"/>
        <dbReference type="ChEBI" id="CHEBI:57733"/>
        <dbReference type="ChEBI" id="CHEBI:456216"/>
        <dbReference type="EC" id="2.7.1.134"/>
    </reaction>
</comment>
<dbReference type="InterPro" id="IPR040464">
    <property type="entry name" value="InsP(3)kin_ATP-grasp"/>
</dbReference>
<feature type="binding site" evidence="9">
    <location>
        <position position="207"/>
    </location>
    <ligand>
        <name>1D-myo-inositol 1,3,4-trisphosphate</name>
        <dbReference type="ChEBI" id="CHEBI:58414"/>
    </ligand>
</feature>
<dbReference type="Gene3D" id="3.30.470.20">
    <property type="entry name" value="ATP-grasp fold, B domain"/>
    <property type="match status" value="1"/>
</dbReference>